<evidence type="ECO:0000259" key="10">
    <source>
        <dbReference type="Pfam" id="PF03070"/>
    </source>
</evidence>
<comment type="pathway">
    <text evidence="2 9">Cofactor biosynthesis; thiamine diphosphate biosynthesis.</text>
</comment>
<name>A0A516KI29_9BACI</name>
<evidence type="ECO:0000256" key="2">
    <source>
        <dbReference type="ARBA" id="ARBA00004948"/>
    </source>
</evidence>
<keyword evidence="7 9" id="KW-0784">Thiamine biosynthesis</keyword>
<evidence type="ECO:0000256" key="5">
    <source>
        <dbReference type="ARBA" id="ARBA00012684"/>
    </source>
</evidence>
<dbReference type="InterPro" id="IPR004305">
    <property type="entry name" value="Thiaminase-2/PQQC"/>
</dbReference>
<organism evidence="11 12">
    <name type="scientific">Radiobacillus deserti</name>
    <dbReference type="NCBI Taxonomy" id="2594883"/>
    <lineage>
        <taxon>Bacteria</taxon>
        <taxon>Bacillati</taxon>
        <taxon>Bacillota</taxon>
        <taxon>Bacilli</taxon>
        <taxon>Bacillales</taxon>
        <taxon>Bacillaceae</taxon>
        <taxon>Radiobacillus</taxon>
    </lineage>
</organism>
<dbReference type="PANTHER" id="PTHR43198:SF2">
    <property type="entry name" value="SI:CH1073-67J19.1-RELATED"/>
    <property type="match status" value="1"/>
</dbReference>
<evidence type="ECO:0000256" key="4">
    <source>
        <dbReference type="ARBA" id="ARBA00011881"/>
    </source>
</evidence>
<comment type="catalytic activity">
    <reaction evidence="8 9">
        <text>thiamine + H2O = 5-(2-hydroxyethyl)-4-methylthiazole + 4-amino-5-hydroxymethyl-2-methylpyrimidine + H(+)</text>
        <dbReference type="Rhea" id="RHEA:17509"/>
        <dbReference type="ChEBI" id="CHEBI:15377"/>
        <dbReference type="ChEBI" id="CHEBI:15378"/>
        <dbReference type="ChEBI" id="CHEBI:16892"/>
        <dbReference type="ChEBI" id="CHEBI:17957"/>
        <dbReference type="ChEBI" id="CHEBI:18385"/>
        <dbReference type="EC" id="3.5.99.2"/>
    </reaction>
</comment>
<evidence type="ECO:0000256" key="7">
    <source>
        <dbReference type="ARBA" id="ARBA00022977"/>
    </source>
</evidence>
<evidence type="ECO:0000256" key="9">
    <source>
        <dbReference type="RuleBase" id="RU363093"/>
    </source>
</evidence>
<protein>
    <recommendedName>
        <fullName evidence="6 9">Aminopyrimidine aminohydrolase</fullName>
        <ecNumber evidence="5 9">3.5.99.2</ecNumber>
    </recommendedName>
</protein>
<dbReference type="GO" id="GO:0005829">
    <property type="term" value="C:cytosol"/>
    <property type="evidence" value="ECO:0007669"/>
    <property type="project" value="TreeGrafter"/>
</dbReference>
<dbReference type="RefSeq" id="WP_143895203.1">
    <property type="nucleotide sequence ID" value="NZ_CP041666.1"/>
</dbReference>
<dbReference type="KEGG" id="aqt:FN924_13125"/>
<dbReference type="OrthoDB" id="34166at2"/>
<dbReference type="AlphaFoldDB" id="A0A516KI29"/>
<evidence type="ECO:0000256" key="8">
    <source>
        <dbReference type="ARBA" id="ARBA00048337"/>
    </source>
</evidence>
<dbReference type="InterPro" id="IPR050967">
    <property type="entry name" value="Thiamine_Salvage_TenA"/>
</dbReference>
<evidence type="ECO:0000313" key="12">
    <source>
        <dbReference type="Proteomes" id="UP000315215"/>
    </source>
</evidence>
<evidence type="ECO:0000256" key="6">
    <source>
        <dbReference type="ARBA" id="ARBA00013647"/>
    </source>
</evidence>
<dbReference type="UniPathway" id="UPA00060"/>
<dbReference type="Pfam" id="PF03070">
    <property type="entry name" value="TENA_THI-4"/>
    <property type="match status" value="1"/>
</dbReference>
<dbReference type="EC" id="3.5.99.2" evidence="5 9"/>
<dbReference type="PANTHER" id="PTHR43198">
    <property type="entry name" value="BIFUNCTIONAL TH2 PROTEIN"/>
    <property type="match status" value="1"/>
</dbReference>
<dbReference type="GO" id="GO:0009229">
    <property type="term" value="P:thiamine diphosphate biosynthetic process"/>
    <property type="evidence" value="ECO:0007669"/>
    <property type="project" value="UniProtKB-UniPathway"/>
</dbReference>
<dbReference type="Proteomes" id="UP000315215">
    <property type="component" value="Chromosome"/>
</dbReference>
<comment type="function">
    <text evidence="9">Catalyzes an amino-pyrimidine hydrolysis reaction at the C5' of the pyrimidine moiety of thiamine compounds, a reaction that is part of a thiamine salvage pathway.</text>
</comment>
<evidence type="ECO:0000256" key="3">
    <source>
        <dbReference type="ARBA" id="ARBA00010264"/>
    </source>
</evidence>
<dbReference type="NCBIfam" id="TIGR04306">
    <property type="entry name" value="salvage_TenA"/>
    <property type="match status" value="1"/>
</dbReference>
<reference evidence="11 12" key="1">
    <citation type="submission" date="2019-07" db="EMBL/GenBank/DDBJ databases">
        <authorList>
            <person name="Li J."/>
        </authorList>
    </citation>
    <scope>NUCLEOTIDE SEQUENCE [LARGE SCALE GENOMIC DNA]</scope>
    <source>
        <strain evidence="11 12">TKL69</strain>
    </source>
</reference>
<dbReference type="InterPro" id="IPR016084">
    <property type="entry name" value="Haem_Oase-like_multi-hlx"/>
</dbReference>
<comment type="catalytic activity">
    <reaction evidence="1 9">
        <text>4-amino-5-aminomethyl-2-methylpyrimidine + H2O = 4-amino-5-hydroxymethyl-2-methylpyrimidine + NH4(+)</text>
        <dbReference type="Rhea" id="RHEA:31799"/>
        <dbReference type="ChEBI" id="CHEBI:15377"/>
        <dbReference type="ChEBI" id="CHEBI:16892"/>
        <dbReference type="ChEBI" id="CHEBI:28938"/>
        <dbReference type="ChEBI" id="CHEBI:63416"/>
        <dbReference type="EC" id="3.5.99.2"/>
    </reaction>
</comment>
<keyword evidence="9" id="KW-0378">Hydrolase</keyword>
<dbReference type="Gene3D" id="1.20.910.10">
    <property type="entry name" value="Heme oxygenase-like"/>
    <property type="match status" value="1"/>
</dbReference>
<dbReference type="InterPro" id="IPR027574">
    <property type="entry name" value="Thiaminase_II"/>
</dbReference>
<accession>A0A516KI29</accession>
<evidence type="ECO:0000256" key="1">
    <source>
        <dbReference type="ARBA" id="ARBA00001881"/>
    </source>
</evidence>
<evidence type="ECO:0000313" key="11">
    <source>
        <dbReference type="EMBL" id="QDP41050.1"/>
    </source>
</evidence>
<proteinExistence type="inferred from homology"/>
<comment type="similarity">
    <text evidence="3 9">Belongs to the TenA family.</text>
</comment>
<feature type="domain" description="Thiaminase-2/PQQC" evidence="10">
    <location>
        <begin position="9"/>
        <end position="216"/>
    </location>
</feature>
<comment type="subunit">
    <text evidence="4">Homotetramer.</text>
</comment>
<dbReference type="GO" id="GO:0009228">
    <property type="term" value="P:thiamine biosynthetic process"/>
    <property type="evidence" value="ECO:0007669"/>
    <property type="project" value="UniProtKB-KW"/>
</dbReference>
<sequence length="231" mass="26673">MLFSEKLRKEADEIYQGIFRHPFVEGLGKGDLDPESIIHYVKADFEYLNAFMNIYGLAIAKSTRREDMAYFHEQIAFVLNGEIHPHNNLCRVAGVAYDDLKGFPLPPTADHYVSHMKSTALTGSMGEILAALLPCPWTYYEIGKYLMETVQPKPDHPFYEWITFYAEDEVGQITNELRRRLDTWAKGVGPDELEKAKVAFLKSCQLEYRFWDMAITKEIWPFSVEQEVTTS</sequence>
<keyword evidence="12" id="KW-1185">Reference proteome</keyword>
<dbReference type="EMBL" id="CP041666">
    <property type="protein sequence ID" value="QDP41050.1"/>
    <property type="molecule type" value="Genomic_DNA"/>
</dbReference>
<dbReference type="SUPFAM" id="SSF48613">
    <property type="entry name" value="Heme oxygenase-like"/>
    <property type="match status" value="1"/>
</dbReference>
<gene>
    <name evidence="11" type="primary">tenA</name>
    <name evidence="11" type="ORF">FN924_13125</name>
</gene>
<dbReference type="GO" id="GO:0050334">
    <property type="term" value="F:thiaminase activity"/>
    <property type="evidence" value="ECO:0007669"/>
    <property type="project" value="UniProtKB-EC"/>
</dbReference>
<dbReference type="CDD" id="cd19360">
    <property type="entry name" value="TenA_C_SaTenA-like"/>
    <property type="match status" value="1"/>
</dbReference>